<organism evidence="11 12">
    <name type="scientific">Cytospora schulzeri</name>
    <dbReference type="NCBI Taxonomy" id="448051"/>
    <lineage>
        <taxon>Eukaryota</taxon>
        <taxon>Fungi</taxon>
        <taxon>Dikarya</taxon>
        <taxon>Ascomycota</taxon>
        <taxon>Pezizomycotina</taxon>
        <taxon>Sordariomycetes</taxon>
        <taxon>Sordariomycetidae</taxon>
        <taxon>Diaporthales</taxon>
        <taxon>Cytosporaceae</taxon>
        <taxon>Cytospora</taxon>
    </lineage>
</organism>
<dbReference type="Gene3D" id="2.70.98.10">
    <property type="match status" value="2"/>
</dbReference>
<dbReference type="EMBL" id="LKEA01000062">
    <property type="protein sequence ID" value="ROV90494.1"/>
    <property type="molecule type" value="Genomic_DNA"/>
</dbReference>
<evidence type="ECO:0000259" key="10">
    <source>
        <dbReference type="SMART" id="SM00836"/>
    </source>
</evidence>
<keyword evidence="12" id="KW-1185">Reference proteome</keyword>
<dbReference type="GO" id="GO:0006420">
    <property type="term" value="P:arginyl-tRNA aminoacylation"/>
    <property type="evidence" value="ECO:0007669"/>
    <property type="project" value="InterPro"/>
</dbReference>
<dbReference type="STRING" id="356882.A0A423VHX3"/>
<sequence length="1305" mass="143792">MATLTLNGLEDALGGLHLDPLPQLGSADPLERPLDIARCYLAKILAGVAEVDPELAYNSIQWPNNIFNGDLVVILPKLSHGADPEEYALQILPKFPRDPLFILPFNDGVHLRMQFETRTLARLLLPFIHDRQSSYGIDQSLGLRESKAPQSGKKKVVIEFSSPNIGAKFLGKHLRSTILGSHITRLYQESGWEVYTVNYLGDWGKTIALVGVGWEELSLGNEDKFSRDPIGHLVEVYDKVDEQFAPEEKHKKEVRDKKLKGEDKENAEDAATIESQGLFAKRNEFFKRMEDGDPKAVDLIKRFRDVSIEHYKSQYSRLGIAFDEYSGESQVSTATMSEVEEILNTKGILEEQDGSWMIDMKKHGAKGGVAIIRDRTGCSTYLLRDLAAVLERHRKHSFDTMLYVVATDNDLHLQRVSKVLEMMDMAELASKIHHVSFSKNSQMPGETLESIVTAIEQTMGQSLSEDEDKSEVLLSSETEATTLSLACLQVDGLATRRATDHVFDIEKMTTSSPGNGLEPLLALNKIKVLIADHDIPEASSLSDVDLTSIEDEAFADLLRLLAQFPDITASAYKSLEPSIIVTYLSSIANQASACWEELEEGDDASPAQVAVFDATRQVLSNADSEFFQYIDPLIGTTNGGHVFPGATLPFGMAKAVADVNSDEREGGYASDDGETLYRIGFPGTSSNETYTNSSSSSLPYSPLILVDLTDLADSRSNGSVAVDPDTGRIIGNGTFSPSFGIGTFDLHFCADFQGASIRDTGIFQNNRPGREPKSLRTYSTGATDPVPAGAWVQFHPPDEDDQILVRVGLSYISADQACANAEREVPGTFDFDGTRKAAEDAWKTKLGVVSVDPTGVNSTFLTTFWSGMYRSLISPQDATGENPLWESSEPYYDSFYCIWDSYRSIHPLITIVDPLSQTLMVRSLIDTYRFEGYLPDCRMDLCKGYTQGGSNADVVLADTFAKGFTNDIDWNTGYAAVLKDAQADDFDPYGVGPFTRSISRTVEYAYDDFAVALIAKGLNKTSDAEKYLETSGYWANLFKADQTSSLNISQDSSPLADSGFSGFLMPRYLNGTFGFQDPALCSLMLDFTACYLSADGHETYEGSSWLYTFYAPHDMAKLISTLGGPQTFVSRLQYFLDTPGLNYIGDEQAFLPTYLFHYAGRPGLSSYYRHFYIPSQFNESVNGIPGNDDSGAMGSFVALTMMGLWPVSGQDVYLITPPFFREVNISNPLTGNVATIRNVNFDGSSYQNIYIQSAKLNGQSYVKNWITHSFYRDGGVLELTVGANESSWGTGDENLPPSVSTGFLS</sequence>
<dbReference type="GO" id="GO:0005975">
    <property type="term" value="P:carbohydrate metabolic process"/>
    <property type="evidence" value="ECO:0007669"/>
    <property type="project" value="InterPro"/>
</dbReference>
<protein>
    <recommendedName>
        <fullName evidence="2">arginine--tRNA ligase</fullName>
        <ecNumber evidence="2">6.1.1.19</ecNumber>
    </recommendedName>
</protein>
<accession>A0A423VHX3</accession>
<dbReference type="FunFam" id="1.20.1050.60:FF:000002">
    <property type="entry name" value="Glycosyl hydrolase family 92"/>
    <property type="match status" value="1"/>
</dbReference>
<comment type="caution">
    <text evidence="11">The sequence shown here is derived from an EMBL/GenBank/DDBJ whole genome shotgun (WGS) entry which is preliminary data.</text>
</comment>
<dbReference type="PANTHER" id="PTHR12143:SF42">
    <property type="entry name" value="PUTATIVE SUBFAMILY (AFU_ORTHOLOGUE AFUA_6G13760)-RELATED"/>
    <property type="match status" value="1"/>
</dbReference>
<dbReference type="Pfam" id="PF00750">
    <property type="entry name" value="tRNA-synt_1d"/>
    <property type="match status" value="1"/>
</dbReference>
<dbReference type="InterPro" id="IPR009080">
    <property type="entry name" value="tRNAsynth_Ia_anticodon-bd"/>
</dbReference>
<evidence type="ECO:0000256" key="7">
    <source>
        <dbReference type="ARBA" id="ARBA00023146"/>
    </source>
</evidence>
<feature type="compositionally biased region" description="Basic and acidic residues" evidence="9">
    <location>
        <begin position="247"/>
        <end position="264"/>
    </location>
</feature>
<name>A0A423VHX3_9PEZI</name>
<dbReference type="SMART" id="SM00836">
    <property type="entry name" value="DALR_1"/>
    <property type="match status" value="1"/>
</dbReference>
<dbReference type="GO" id="GO:0000224">
    <property type="term" value="F:peptide-N4-(N-acetyl-beta-glucosaminyl)asparagine amidase activity"/>
    <property type="evidence" value="ECO:0007669"/>
    <property type="project" value="TreeGrafter"/>
</dbReference>
<keyword evidence="6" id="KW-0648">Protein biosynthesis</keyword>
<keyword evidence="4" id="KW-0547">Nucleotide-binding</keyword>
<evidence type="ECO:0000313" key="12">
    <source>
        <dbReference type="Proteomes" id="UP000283895"/>
    </source>
</evidence>
<dbReference type="InterPro" id="IPR041371">
    <property type="entry name" value="GH92_N"/>
</dbReference>
<proteinExistence type="inferred from homology"/>
<dbReference type="Gene3D" id="1.20.1610.10">
    <property type="entry name" value="alpha-1,2-mannosidases domains"/>
    <property type="match status" value="1"/>
</dbReference>
<dbReference type="SUPFAM" id="SSF48208">
    <property type="entry name" value="Six-hairpin glycosidases"/>
    <property type="match status" value="1"/>
</dbReference>
<dbReference type="Gene3D" id="3.40.50.620">
    <property type="entry name" value="HUPs"/>
    <property type="match status" value="1"/>
</dbReference>
<dbReference type="Gene3D" id="3.30.1360.70">
    <property type="entry name" value="Arginyl tRNA synthetase N-terminal domain"/>
    <property type="match status" value="1"/>
</dbReference>
<dbReference type="InterPro" id="IPR008909">
    <property type="entry name" value="DALR_anticod-bd"/>
</dbReference>
<dbReference type="InterPro" id="IPR008928">
    <property type="entry name" value="6-hairpin_glycosidase_sf"/>
</dbReference>
<evidence type="ECO:0000256" key="4">
    <source>
        <dbReference type="ARBA" id="ARBA00022741"/>
    </source>
</evidence>
<dbReference type="InterPro" id="IPR014718">
    <property type="entry name" value="GH-type_carb-bd"/>
</dbReference>
<evidence type="ECO:0000256" key="8">
    <source>
        <dbReference type="ARBA" id="ARBA00049339"/>
    </source>
</evidence>
<dbReference type="Pfam" id="PF07971">
    <property type="entry name" value="Glyco_hydro_92"/>
    <property type="match status" value="1"/>
</dbReference>
<dbReference type="Pfam" id="PF05746">
    <property type="entry name" value="DALR_1"/>
    <property type="match status" value="1"/>
</dbReference>
<dbReference type="EC" id="6.1.1.19" evidence="2"/>
<dbReference type="Gene3D" id="3.30.2080.10">
    <property type="entry name" value="GH92 mannosidase domain"/>
    <property type="match status" value="1"/>
</dbReference>
<comment type="catalytic activity">
    <reaction evidence="8">
        <text>tRNA(Arg) + L-arginine + ATP = L-arginyl-tRNA(Arg) + AMP + diphosphate</text>
        <dbReference type="Rhea" id="RHEA:20301"/>
        <dbReference type="Rhea" id="RHEA-COMP:9658"/>
        <dbReference type="Rhea" id="RHEA-COMP:9673"/>
        <dbReference type="ChEBI" id="CHEBI:30616"/>
        <dbReference type="ChEBI" id="CHEBI:32682"/>
        <dbReference type="ChEBI" id="CHEBI:33019"/>
        <dbReference type="ChEBI" id="CHEBI:78442"/>
        <dbReference type="ChEBI" id="CHEBI:78513"/>
        <dbReference type="ChEBI" id="CHEBI:456215"/>
        <dbReference type="EC" id="6.1.1.19"/>
    </reaction>
</comment>
<dbReference type="FunFam" id="3.30.2080.10:FF:000001">
    <property type="entry name" value="Alpha-1,2-mannosidase subfamily"/>
    <property type="match status" value="1"/>
</dbReference>
<evidence type="ECO:0000256" key="6">
    <source>
        <dbReference type="ARBA" id="ARBA00022917"/>
    </source>
</evidence>
<dbReference type="SUPFAM" id="SSF52374">
    <property type="entry name" value="Nucleotidylyl transferase"/>
    <property type="match status" value="1"/>
</dbReference>
<dbReference type="OrthoDB" id="449263at2759"/>
<feature type="region of interest" description="Disordered" evidence="9">
    <location>
        <begin position="1285"/>
        <end position="1305"/>
    </location>
</feature>
<dbReference type="Proteomes" id="UP000283895">
    <property type="component" value="Unassembled WGS sequence"/>
</dbReference>
<dbReference type="GO" id="GO:0005829">
    <property type="term" value="C:cytosol"/>
    <property type="evidence" value="ECO:0007669"/>
    <property type="project" value="TreeGrafter"/>
</dbReference>
<keyword evidence="5" id="KW-0067">ATP-binding</keyword>
<dbReference type="InterPro" id="IPR050883">
    <property type="entry name" value="PNGase"/>
</dbReference>
<dbReference type="InterPro" id="IPR001278">
    <property type="entry name" value="Arg-tRNA-ligase"/>
</dbReference>
<dbReference type="PANTHER" id="PTHR12143">
    <property type="entry name" value="PEPTIDE N-GLYCANASE PNGASE -RELATED"/>
    <property type="match status" value="1"/>
</dbReference>
<evidence type="ECO:0000313" key="11">
    <source>
        <dbReference type="EMBL" id="ROV90494.1"/>
    </source>
</evidence>
<feature type="domain" description="DALR anticodon binding" evidence="10">
    <location>
        <begin position="528"/>
        <end position="627"/>
    </location>
</feature>
<comment type="similarity">
    <text evidence="1">Belongs to the class-I aminoacyl-tRNA synthetase family.</text>
</comment>
<dbReference type="Gene3D" id="1.20.1050.60">
    <property type="entry name" value="alpha-1,2-mannosidase"/>
    <property type="match status" value="1"/>
</dbReference>
<evidence type="ECO:0000256" key="5">
    <source>
        <dbReference type="ARBA" id="ARBA00022840"/>
    </source>
</evidence>
<dbReference type="GO" id="GO:0030246">
    <property type="term" value="F:carbohydrate binding"/>
    <property type="evidence" value="ECO:0007669"/>
    <property type="project" value="InterPro"/>
</dbReference>
<feature type="region of interest" description="Disordered" evidence="9">
    <location>
        <begin position="247"/>
        <end position="269"/>
    </location>
</feature>
<dbReference type="GO" id="GO:0006516">
    <property type="term" value="P:glycoprotein catabolic process"/>
    <property type="evidence" value="ECO:0007669"/>
    <property type="project" value="TreeGrafter"/>
</dbReference>
<gene>
    <name evidence="11" type="ORF">VMCG_09830</name>
</gene>
<evidence type="ECO:0000256" key="3">
    <source>
        <dbReference type="ARBA" id="ARBA00022598"/>
    </source>
</evidence>
<dbReference type="PRINTS" id="PR01038">
    <property type="entry name" value="TRNASYNTHARG"/>
</dbReference>
<dbReference type="InterPro" id="IPR035684">
    <property type="entry name" value="ArgRS_core"/>
</dbReference>
<reference evidence="11 12" key="1">
    <citation type="submission" date="2015-09" db="EMBL/GenBank/DDBJ databases">
        <title>Host preference determinants of Valsa canker pathogens revealed by comparative genomics.</title>
        <authorList>
            <person name="Yin Z."/>
            <person name="Huang L."/>
        </authorList>
    </citation>
    <scope>NUCLEOTIDE SEQUENCE [LARGE SCALE GENOMIC DNA]</scope>
    <source>
        <strain evidence="11 12">03-1</strain>
    </source>
</reference>
<dbReference type="InterPro" id="IPR012939">
    <property type="entry name" value="Glyco_hydro_92"/>
</dbReference>
<dbReference type="Pfam" id="PF17678">
    <property type="entry name" value="Glyco_hydro_92N"/>
    <property type="match status" value="1"/>
</dbReference>
<dbReference type="Gene3D" id="1.10.730.10">
    <property type="entry name" value="Isoleucyl-tRNA Synthetase, Domain 1"/>
    <property type="match status" value="1"/>
</dbReference>
<dbReference type="InterPro" id="IPR036695">
    <property type="entry name" value="Arg-tRNA-synth_N_sf"/>
</dbReference>
<keyword evidence="3" id="KW-0436">Ligase</keyword>
<dbReference type="GO" id="GO:0004814">
    <property type="term" value="F:arginine-tRNA ligase activity"/>
    <property type="evidence" value="ECO:0007669"/>
    <property type="project" value="UniProtKB-EC"/>
</dbReference>
<dbReference type="SUPFAM" id="SSF47323">
    <property type="entry name" value="Anticodon-binding domain of a subclass of class I aminoacyl-tRNA synthetases"/>
    <property type="match status" value="1"/>
</dbReference>
<evidence type="ECO:0000256" key="2">
    <source>
        <dbReference type="ARBA" id="ARBA00012837"/>
    </source>
</evidence>
<dbReference type="InterPro" id="IPR014729">
    <property type="entry name" value="Rossmann-like_a/b/a_fold"/>
</dbReference>
<keyword evidence="7" id="KW-0030">Aminoacyl-tRNA synthetase</keyword>
<dbReference type="GO" id="GO:0005634">
    <property type="term" value="C:nucleus"/>
    <property type="evidence" value="ECO:0007669"/>
    <property type="project" value="TreeGrafter"/>
</dbReference>
<dbReference type="SUPFAM" id="SSF55190">
    <property type="entry name" value="Arginyl-tRNA synthetase (ArgRS), N-terminal 'additional' domain"/>
    <property type="match status" value="1"/>
</dbReference>
<evidence type="ECO:0000256" key="9">
    <source>
        <dbReference type="SAM" id="MobiDB-lite"/>
    </source>
</evidence>
<dbReference type="GO" id="GO:0005524">
    <property type="term" value="F:ATP binding"/>
    <property type="evidence" value="ECO:0007669"/>
    <property type="project" value="UniProtKB-KW"/>
</dbReference>
<evidence type="ECO:0000256" key="1">
    <source>
        <dbReference type="ARBA" id="ARBA00005594"/>
    </source>
</evidence>